<keyword evidence="4" id="KW-1185">Reference proteome</keyword>
<keyword evidence="2" id="KW-1133">Transmembrane helix</keyword>
<protein>
    <submittedName>
        <fullName evidence="3">Gas vesicle protein</fullName>
    </submittedName>
</protein>
<dbReference type="Proteomes" id="UP000562464">
    <property type="component" value="Unassembled WGS sequence"/>
</dbReference>
<dbReference type="InterPro" id="IPR024623">
    <property type="entry name" value="YtxH"/>
</dbReference>
<comment type="caution">
    <text evidence="3">The sequence shown here is derived from an EMBL/GenBank/DDBJ whole genome shotgun (WGS) entry which is preliminary data.</text>
</comment>
<feature type="transmembrane region" description="Helical" evidence="2">
    <location>
        <begin position="6"/>
        <end position="26"/>
    </location>
</feature>
<evidence type="ECO:0000256" key="2">
    <source>
        <dbReference type="SAM" id="Phobius"/>
    </source>
</evidence>
<name>A0A841C6F7_9LACT</name>
<organism evidence="3 4">
    <name type="scientific">Lactovum miscens</name>
    <dbReference type="NCBI Taxonomy" id="190387"/>
    <lineage>
        <taxon>Bacteria</taxon>
        <taxon>Bacillati</taxon>
        <taxon>Bacillota</taxon>
        <taxon>Bacilli</taxon>
        <taxon>Lactobacillales</taxon>
        <taxon>Streptococcaceae</taxon>
        <taxon>Lactovum</taxon>
    </lineage>
</organism>
<evidence type="ECO:0000256" key="1">
    <source>
        <dbReference type="SAM" id="MobiDB-lite"/>
    </source>
</evidence>
<dbReference type="EMBL" id="JACHHV010000013">
    <property type="protein sequence ID" value="MBB5888045.1"/>
    <property type="molecule type" value="Genomic_DNA"/>
</dbReference>
<proteinExistence type="predicted"/>
<keyword evidence="2" id="KW-0812">Transmembrane</keyword>
<evidence type="ECO:0000313" key="3">
    <source>
        <dbReference type="EMBL" id="MBB5888045.1"/>
    </source>
</evidence>
<dbReference type="Pfam" id="PF12732">
    <property type="entry name" value="YtxH"/>
    <property type="match status" value="1"/>
</dbReference>
<reference evidence="3 4" key="1">
    <citation type="submission" date="2020-08" db="EMBL/GenBank/DDBJ databases">
        <title>Genomic Encyclopedia of Type Strains, Phase IV (KMG-IV): sequencing the most valuable type-strain genomes for metagenomic binning, comparative biology and taxonomic classification.</title>
        <authorList>
            <person name="Goeker M."/>
        </authorList>
    </citation>
    <scope>NUCLEOTIDE SEQUENCE [LARGE SCALE GENOMIC DNA]</scope>
    <source>
        <strain evidence="3 4">DSM 14925</strain>
    </source>
</reference>
<dbReference type="AlphaFoldDB" id="A0A841C6F7"/>
<keyword evidence="2" id="KW-0472">Membrane</keyword>
<accession>A0A841C6F7</accession>
<gene>
    <name evidence="3" type="ORF">HNQ37_000935</name>
</gene>
<evidence type="ECO:0000313" key="4">
    <source>
        <dbReference type="Proteomes" id="UP000562464"/>
    </source>
</evidence>
<feature type="region of interest" description="Disordered" evidence="1">
    <location>
        <begin position="122"/>
        <end position="148"/>
    </location>
</feature>
<sequence>MAKKSSFLGAALIGAAIGVAATLFVAPKKGTDLRKDALDKYNDFREDPQGTFEDLRDFSVDKFYNIKDKFDSGEYSAEAAKDFLVAKRDEIKEKVESGELSVDTVKDFFYNTKDGLAEHFSNLTGEEADDGDLTMDYSWTEDPTEQPH</sequence>
<dbReference type="RefSeq" id="WP_183539739.1">
    <property type="nucleotide sequence ID" value="NZ_DASWOY010000059.1"/>
</dbReference>